<dbReference type="InterPro" id="IPR000030">
    <property type="entry name" value="PPE_dom"/>
</dbReference>
<protein>
    <recommendedName>
        <fullName evidence="7">PPE family protein</fullName>
    </recommendedName>
</protein>
<dbReference type="InterPro" id="IPR038332">
    <property type="entry name" value="PPE_sf"/>
</dbReference>
<feature type="region of interest" description="Disordered" evidence="2">
    <location>
        <begin position="460"/>
        <end position="490"/>
    </location>
</feature>
<dbReference type="GO" id="GO:0052572">
    <property type="term" value="P:response to host immune response"/>
    <property type="evidence" value="ECO:0007669"/>
    <property type="project" value="TreeGrafter"/>
</dbReference>
<evidence type="ECO:0000256" key="1">
    <source>
        <dbReference type="ARBA" id="ARBA00010652"/>
    </source>
</evidence>
<reference evidence="5 6" key="1">
    <citation type="submission" date="2016-06" db="EMBL/GenBank/DDBJ databases">
        <authorList>
            <person name="Kjaerup R.B."/>
            <person name="Dalgaard T.S."/>
            <person name="Juul-Madsen H.R."/>
        </authorList>
    </citation>
    <scope>NUCLEOTIDE SEQUENCE [LARGE SCALE GENOMIC DNA]</scope>
    <source>
        <strain evidence="5 6">E2464</strain>
    </source>
</reference>
<dbReference type="Gene3D" id="1.20.1260.20">
    <property type="entry name" value="PPE superfamily"/>
    <property type="match status" value="1"/>
</dbReference>
<dbReference type="RefSeq" id="WP_064952930.1">
    <property type="nucleotide sequence ID" value="NZ_LZJS01000116.1"/>
</dbReference>
<gene>
    <name evidence="5" type="ORF">A5685_06850</name>
</gene>
<feature type="domain" description="PPE" evidence="3">
    <location>
        <begin position="6"/>
        <end position="166"/>
    </location>
</feature>
<name>A0A1A2S0T9_9MYCO</name>
<evidence type="ECO:0000259" key="3">
    <source>
        <dbReference type="Pfam" id="PF00823"/>
    </source>
</evidence>
<evidence type="ECO:0000313" key="5">
    <source>
        <dbReference type="EMBL" id="OBH57749.1"/>
    </source>
</evidence>
<dbReference type="Proteomes" id="UP000093861">
    <property type="component" value="Unassembled WGS sequence"/>
</dbReference>
<dbReference type="InterPro" id="IPR043641">
    <property type="entry name" value="PPE-PPW_C"/>
</dbReference>
<dbReference type="Pfam" id="PF18878">
    <property type="entry name" value="PPE-PPW"/>
    <property type="match status" value="1"/>
</dbReference>
<comment type="caution">
    <text evidence="5">The sequence shown here is derived from an EMBL/GenBank/DDBJ whole genome shotgun (WGS) entry which is preliminary data.</text>
</comment>
<feature type="domain" description="PPE-PPW subfamily C-terminal" evidence="4">
    <location>
        <begin position="429"/>
        <end position="475"/>
    </location>
</feature>
<dbReference type="PANTHER" id="PTHR46766:SF1">
    <property type="entry name" value="GLUTAMINE-RICH PROTEIN 2"/>
    <property type="match status" value="1"/>
</dbReference>
<dbReference type="Pfam" id="PF00823">
    <property type="entry name" value="PPE"/>
    <property type="match status" value="1"/>
</dbReference>
<feature type="compositionally biased region" description="Low complexity" evidence="2">
    <location>
        <begin position="381"/>
        <end position="391"/>
    </location>
</feature>
<evidence type="ECO:0000256" key="2">
    <source>
        <dbReference type="SAM" id="MobiDB-lite"/>
    </source>
</evidence>
<dbReference type="PANTHER" id="PTHR46766">
    <property type="entry name" value="GLUTAMINE-RICH PROTEIN 2"/>
    <property type="match status" value="1"/>
</dbReference>
<comment type="similarity">
    <text evidence="1">Belongs to the mycobacterial PPE family.</text>
</comment>
<dbReference type="EMBL" id="LZJS01000116">
    <property type="protein sequence ID" value="OBH57749.1"/>
    <property type="molecule type" value="Genomic_DNA"/>
</dbReference>
<dbReference type="AlphaFoldDB" id="A0A1A2S0T9"/>
<feature type="region of interest" description="Disordered" evidence="2">
    <location>
        <begin position="369"/>
        <end position="448"/>
    </location>
</feature>
<evidence type="ECO:0008006" key="7">
    <source>
        <dbReference type="Google" id="ProtNLM"/>
    </source>
</evidence>
<dbReference type="SUPFAM" id="SSF140459">
    <property type="entry name" value="PE/PPE dimer-like"/>
    <property type="match status" value="1"/>
</dbReference>
<sequence length="490" mass="49125">MTTPIWAAFPPEVHSAALSSGPGPGSLLAAEQAWQALSAEYDSAAQELGDLLAAVQAGTWQGPSAEAYVAAHVPYLAWLLQNSANSSAAALEADTVAAAYTAALSAMPTLEELEANHATFAQLVATNFLGVNTIPIALNEMDYLRMWLQAATTMAIYEAVSQTAQTWVPPTAPPPPIQLANPPNQDAGGGADQLSWWVTRVQEVAQELNADLSQSGGSNPSSVLNSLMTDPLLAAKVPHWAGEALYTFPTTQVPQLAQLSVGLIAPFIPVAGAAGLAGLAGLAGVAPPAPTLPGAVAAPAPSHAGAPVAMAPGLGTPVPAPATAPAAAPAPAAASAAPAAAPAPPAPGVPAFSYPYVVGPPGLGAGTSMSLGSRAGQKSLAPETVAAPAAAARREQVRRRRRPRPGLIDPGRRYEYLDQGSDAESAQATASDRGAGQMGFAGTAPESGAAPVGLITVAGASLDDSPSLPLLPSSWSPETEEGTTGQVEGP</sequence>
<feature type="compositionally biased region" description="Low complexity" evidence="2">
    <location>
        <begin position="461"/>
        <end position="490"/>
    </location>
</feature>
<evidence type="ECO:0000313" key="6">
    <source>
        <dbReference type="Proteomes" id="UP000093861"/>
    </source>
</evidence>
<evidence type="ECO:0000259" key="4">
    <source>
        <dbReference type="Pfam" id="PF18878"/>
    </source>
</evidence>
<proteinExistence type="inferred from homology"/>
<organism evidence="5 6">
    <name type="scientific">Mycobacterium colombiense</name>
    <dbReference type="NCBI Taxonomy" id="339268"/>
    <lineage>
        <taxon>Bacteria</taxon>
        <taxon>Bacillati</taxon>
        <taxon>Actinomycetota</taxon>
        <taxon>Actinomycetes</taxon>
        <taxon>Mycobacteriales</taxon>
        <taxon>Mycobacteriaceae</taxon>
        <taxon>Mycobacterium</taxon>
        <taxon>Mycobacterium avium complex (MAC)</taxon>
    </lineage>
</organism>
<accession>A0A1A2S0T9</accession>